<keyword evidence="1 2" id="KW-0694">RNA-binding</keyword>
<feature type="domain" description="RRM" evidence="4">
    <location>
        <begin position="465"/>
        <end position="587"/>
    </location>
</feature>
<dbReference type="InterPro" id="IPR006886">
    <property type="entry name" value="RNA_pol_III_Rpc5"/>
</dbReference>
<sequence length="783" mass="85696">MLQVTEMDTTEVDDDPVEKEIPVYLSKTLADQLFIIQYPAYMKDGCVNATFSKTSVKPENQKIRIELAIDAENEDSYDHSTGKRLALNTDGKSAGNDDESTFDSGLMDKIVLASERTLSDCSNFAVGIFQDDELHLTPLKAMLHMKLQCDYLDETEKHVKDGTKGGGEDDDEEEDNATPVKVTFARHLPDNLKKLQEQSFQHHYKKSQEERWMHTSYAPTYDVQTESTRIEMFCPSAEESENILNLAQRNYLHLLVPQLPDEVISFAKLCEILSPEHDTTAILKYLQQVAMLVQGNWVVNSELIYPKDNASPQNSTSEIMCKARDYILLSFIEQQFVNRNTISSAIKLTPEEINQIFAELGAYESKKGWRLKEPPNSDFRNRYSEIDQRQKILWDAKRKHLRETMEAQTQPLQRQRRKSNRESLGSENEERNIGRGRKSIKESSLSDNDGAISEPDGKNEPEHVRKLFIGGLDYRTTDDSLKKHFEQWGEIVDVVVMKDPKTKRSRGFGFITYSRAHMDDHEEEDLRQYFQSYGSINSISIVTDKETGKKRGFGFVEFDDYDPVDKICLQRNHQIRGKHVDVKKALSRAEMASASGGGGGSGGGSRGGQGVGRGPRGGNQGGGSWGGRSSGGGSSDWNNGGNQGGYGGGNQGGWGGNGPWENQNQGGGGWNQSGQGGYNSGGNWSNDNFGGGYQQGYGGGPVRNNFNSGGRAAPYGINSGPSGRQSGDSRWLPPFSGQGPMGGGNSGGGGGYGNQGGYGGNSLGGGNMGGGGGGGGGGSGRRY</sequence>
<dbReference type="PROSITE" id="PS50102">
    <property type="entry name" value="RRM"/>
    <property type="match status" value="1"/>
</dbReference>
<dbReference type="PANTHER" id="PTHR12069:SF0">
    <property type="entry name" value="DNA-DIRECTED RNA POLYMERASE III SUBUNIT RPC5"/>
    <property type="match status" value="1"/>
</dbReference>
<dbReference type="AlphaFoldDB" id="A0A4S2KQR6"/>
<comment type="caution">
    <text evidence="5">The sequence shown here is derived from an EMBL/GenBank/DDBJ whole genome shotgun (WGS) entry which is preliminary data.</text>
</comment>
<dbReference type="Pfam" id="PF00076">
    <property type="entry name" value="RRM_1"/>
    <property type="match status" value="2"/>
</dbReference>
<keyword evidence="6" id="KW-1185">Reference proteome</keyword>
<keyword evidence="5" id="KW-0240">DNA-directed RNA polymerase</keyword>
<evidence type="ECO:0000259" key="4">
    <source>
        <dbReference type="PROSITE" id="PS50102"/>
    </source>
</evidence>
<dbReference type="GO" id="GO:0003723">
    <property type="term" value="F:RNA binding"/>
    <property type="evidence" value="ECO:0007669"/>
    <property type="project" value="UniProtKB-UniRule"/>
</dbReference>
<dbReference type="InterPro" id="IPR012677">
    <property type="entry name" value="Nucleotide-bd_a/b_plait_sf"/>
</dbReference>
<feature type="compositionally biased region" description="Gly residues" evidence="3">
    <location>
        <begin position="665"/>
        <end position="680"/>
    </location>
</feature>
<feature type="compositionally biased region" description="Gly residues" evidence="3">
    <location>
        <begin position="739"/>
        <end position="783"/>
    </location>
</feature>
<gene>
    <name evidence="5" type="ORF">DBV15_06580</name>
</gene>
<feature type="region of interest" description="Disordered" evidence="3">
    <location>
        <begin position="591"/>
        <end position="783"/>
    </location>
</feature>
<dbReference type="SMART" id="SM00360">
    <property type="entry name" value="RRM"/>
    <property type="match status" value="2"/>
</dbReference>
<dbReference type="PANTHER" id="PTHR12069">
    <property type="entry name" value="DNA-DIRECTED RNA POLYMERASES III 80 KDA POLYPEPTIDE RNA POLYMERASE III SUBUNIT 5"/>
    <property type="match status" value="1"/>
</dbReference>
<evidence type="ECO:0000313" key="6">
    <source>
        <dbReference type="Proteomes" id="UP000310200"/>
    </source>
</evidence>
<dbReference type="SUPFAM" id="SSF54928">
    <property type="entry name" value="RNA-binding domain, RBD"/>
    <property type="match status" value="2"/>
</dbReference>
<accession>A0A4S2KQR6</accession>
<evidence type="ECO:0000256" key="2">
    <source>
        <dbReference type="PROSITE-ProRule" id="PRU00176"/>
    </source>
</evidence>
<organism evidence="5 6">
    <name type="scientific">Temnothorax longispinosus</name>
    <dbReference type="NCBI Taxonomy" id="300112"/>
    <lineage>
        <taxon>Eukaryota</taxon>
        <taxon>Metazoa</taxon>
        <taxon>Ecdysozoa</taxon>
        <taxon>Arthropoda</taxon>
        <taxon>Hexapoda</taxon>
        <taxon>Insecta</taxon>
        <taxon>Pterygota</taxon>
        <taxon>Neoptera</taxon>
        <taxon>Endopterygota</taxon>
        <taxon>Hymenoptera</taxon>
        <taxon>Apocrita</taxon>
        <taxon>Aculeata</taxon>
        <taxon>Formicoidea</taxon>
        <taxon>Formicidae</taxon>
        <taxon>Myrmicinae</taxon>
        <taxon>Temnothorax</taxon>
    </lineage>
</organism>
<proteinExistence type="predicted"/>
<evidence type="ECO:0000256" key="3">
    <source>
        <dbReference type="SAM" id="MobiDB-lite"/>
    </source>
</evidence>
<feature type="region of interest" description="Disordered" evidence="3">
    <location>
        <begin position="404"/>
        <end position="463"/>
    </location>
</feature>
<dbReference type="InterPro" id="IPR035979">
    <property type="entry name" value="RBD_domain_sf"/>
</dbReference>
<name>A0A4S2KQR6_9HYME</name>
<protein>
    <submittedName>
        <fullName evidence="5">DNA-directed RNA polymerase III subunit RPC5</fullName>
    </submittedName>
</protein>
<feature type="compositionally biased region" description="Polar residues" evidence="3">
    <location>
        <begin position="719"/>
        <end position="728"/>
    </location>
</feature>
<feature type="compositionally biased region" description="Gly residues" evidence="3">
    <location>
        <begin position="595"/>
        <end position="634"/>
    </location>
</feature>
<keyword evidence="5" id="KW-0804">Transcription</keyword>
<dbReference type="EMBL" id="QBLH01001993">
    <property type="protein sequence ID" value="TGZ50307.1"/>
    <property type="molecule type" value="Genomic_DNA"/>
</dbReference>
<dbReference type="InterPro" id="IPR000504">
    <property type="entry name" value="RRM_dom"/>
</dbReference>
<evidence type="ECO:0000313" key="5">
    <source>
        <dbReference type="EMBL" id="TGZ50307.1"/>
    </source>
</evidence>
<feature type="compositionally biased region" description="Gly residues" evidence="3">
    <location>
        <begin position="689"/>
        <end position="701"/>
    </location>
</feature>
<dbReference type="Gene3D" id="3.30.70.330">
    <property type="match status" value="2"/>
</dbReference>
<dbReference type="STRING" id="300112.A0A4S2KQR6"/>
<evidence type="ECO:0000256" key="1">
    <source>
        <dbReference type="ARBA" id="ARBA00022884"/>
    </source>
</evidence>
<dbReference type="GO" id="GO:0042797">
    <property type="term" value="P:tRNA transcription by RNA polymerase III"/>
    <property type="evidence" value="ECO:0007669"/>
    <property type="project" value="TreeGrafter"/>
</dbReference>
<reference evidence="5 6" key="1">
    <citation type="journal article" date="2019" name="Philos. Trans. R. Soc. Lond., B, Biol. Sci.">
        <title>Ant behaviour and brain gene expression of defending hosts depend on the ecological success of the intruding social parasite.</title>
        <authorList>
            <person name="Kaur R."/>
            <person name="Stoldt M."/>
            <person name="Jongepier E."/>
            <person name="Feldmeyer B."/>
            <person name="Menzel F."/>
            <person name="Bornberg-Bauer E."/>
            <person name="Foitzik S."/>
        </authorList>
    </citation>
    <scope>NUCLEOTIDE SEQUENCE [LARGE SCALE GENOMIC DNA]</scope>
    <source>
        <tissue evidence="5">Whole body</tissue>
    </source>
</reference>
<dbReference type="Proteomes" id="UP000310200">
    <property type="component" value="Unassembled WGS sequence"/>
</dbReference>
<dbReference type="Pfam" id="PF04801">
    <property type="entry name" value="RPC5"/>
    <property type="match status" value="2"/>
</dbReference>
<feature type="compositionally biased region" description="Gly residues" evidence="3">
    <location>
        <begin position="641"/>
        <end position="658"/>
    </location>
</feature>
<dbReference type="GO" id="GO:0005666">
    <property type="term" value="C:RNA polymerase III complex"/>
    <property type="evidence" value="ECO:0007669"/>
    <property type="project" value="TreeGrafter"/>
</dbReference>